<name>A0A5B1CFS1_9BACT</name>
<dbReference type="RefSeq" id="WP_149752585.1">
    <property type="nucleotide sequence ID" value="NZ_LWSK01000112.1"/>
</dbReference>
<evidence type="ECO:0000313" key="2">
    <source>
        <dbReference type="Proteomes" id="UP000322699"/>
    </source>
</evidence>
<protein>
    <submittedName>
        <fullName evidence="1">Uncharacterized protein</fullName>
    </submittedName>
</protein>
<organism evidence="1 2">
    <name type="scientific">Rubripirellula obstinata</name>
    <dbReference type="NCBI Taxonomy" id="406547"/>
    <lineage>
        <taxon>Bacteria</taxon>
        <taxon>Pseudomonadati</taxon>
        <taxon>Planctomycetota</taxon>
        <taxon>Planctomycetia</taxon>
        <taxon>Pirellulales</taxon>
        <taxon>Pirellulaceae</taxon>
        <taxon>Rubripirellula</taxon>
    </lineage>
</organism>
<dbReference type="Proteomes" id="UP000322699">
    <property type="component" value="Unassembled WGS sequence"/>
</dbReference>
<gene>
    <name evidence="1" type="ORF">LF1_08600</name>
</gene>
<accession>A0A5B1CFS1</accession>
<dbReference type="EMBL" id="VRLW01000001">
    <property type="protein sequence ID" value="KAA1258343.1"/>
    <property type="molecule type" value="Genomic_DNA"/>
</dbReference>
<comment type="caution">
    <text evidence="1">The sequence shown here is derived from an EMBL/GenBank/DDBJ whole genome shotgun (WGS) entry which is preliminary data.</text>
</comment>
<reference evidence="1 2" key="1">
    <citation type="submission" date="2019-08" db="EMBL/GenBank/DDBJ databases">
        <title>Deep-cultivation of Planctomycetes and their phenomic and genomic characterization uncovers novel biology.</title>
        <authorList>
            <person name="Wiegand S."/>
            <person name="Jogler M."/>
            <person name="Boedeker C."/>
            <person name="Pinto D."/>
            <person name="Vollmers J."/>
            <person name="Rivas-Marin E."/>
            <person name="Kohn T."/>
            <person name="Peeters S.H."/>
            <person name="Heuer A."/>
            <person name="Rast P."/>
            <person name="Oberbeckmann S."/>
            <person name="Bunk B."/>
            <person name="Jeske O."/>
            <person name="Meyerdierks A."/>
            <person name="Storesund J.E."/>
            <person name="Kallscheuer N."/>
            <person name="Luecker S."/>
            <person name="Lage O.M."/>
            <person name="Pohl T."/>
            <person name="Merkel B.J."/>
            <person name="Hornburger P."/>
            <person name="Mueller R.-W."/>
            <person name="Bruemmer F."/>
            <person name="Labrenz M."/>
            <person name="Spormann A.M."/>
            <person name="Op Den Camp H."/>
            <person name="Overmann J."/>
            <person name="Amann R."/>
            <person name="Jetten M.S.M."/>
            <person name="Mascher T."/>
            <person name="Medema M.H."/>
            <person name="Devos D.P."/>
            <person name="Kaster A.-K."/>
            <person name="Ovreas L."/>
            <person name="Rohde M."/>
            <person name="Galperin M.Y."/>
            <person name="Jogler C."/>
        </authorList>
    </citation>
    <scope>NUCLEOTIDE SEQUENCE [LARGE SCALE GENOMIC DNA]</scope>
    <source>
        <strain evidence="1 2">LF1</strain>
    </source>
</reference>
<keyword evidence="2" id="KW-1185">Reference proteome</keyword>
<evidence type="ECO:0000313" key="1">
    <source>
        <dbReference type="EMBL" id="KAA1258343.1"/>
    </source>
</evidence>
<proteinExistence type="predicted"/>
<dbReference type="AlphaFoldDB" id="A0A5B1CFS1"/>
<sequence length="104" mass="11164">MAKKATKKSAKPGKAAIIRGYLAKNPSHTWKDAEETLKKHGITSAYFAMTKSNTKKKTAPKKKKATAATGSKNTTTIDAVAFARASGGIDKAIKALEELREMQV</sequence>